<dbReference type="GO" id="GO:0016787">
    <property type="term" value="F:hydrolase activity"/>
    <property type="evidence" value="ECO:0007669"/>
    <property type="project" value="UniProtKB-KW"/>
</dbReference>
<comment type="similarity">
    <text evidence="12">Belongs to the CRISPR-associated Cas9 family.</text>
</comment>
<dbReference type="GO" id="GO:0051607">
    <property type="term" value="P:defense response to virus"/>
    <property type="evidence" value="ECO:0007669"/>
    <property type="project" value="UniProtKB-UniRule"/>
</dbReference>
<feature type="binding site" evidence="12">
    <location>
        <position position="9"/>
    </location>
    <ligand>
        <name>Mg(2+)</name>
        <dbReference type="ChEBI" id="CHEBI:18420"/>
        <label>1</label>
    </ligand>
</feature>
<comment type="subunit">
    <text evidence="11 12">Monomer. Binds crRNA and tracrRNA.</text>
</comment>
<dbReference type="InterPro" id="IPR028629">
    <property type="entry name" value="Cas9"/>
</dbReference>
<keyword evidence="9 12" id="KW-0238">DNA-binding</keyword>
<feature type="binding site" evidence="12">
    <location>
        <position position="9"/>
    </location>
    <ligand>
        <name>Mg(2+)</name>
        <dbReference type="ChEBI" id="CHEBI:18420"/>
        <label>2</label>
    </ligand>
</feature>
<evidence type="ECO:0000256" key="5">
    <source>
        <dbReference type="ARBA" id="ARBA00022801"/>
    </source>
</evidence>
<evidence type="ECO:0000256" key="9">
    <source>
        <dbReference type="ARBA" id="ARBA00023125"/>
    </source>
</evidence>
<comment type="function">
    <text evidence="12">CRISPR (clustered regularly interspaced short palindromic repeat) is an adaptive immune system that provides protection against mobile genetic elements (viruses, transposable elements and conjugative plasmids). CRISPR clusters contain spacers, sequences complementary to antecedent mobile elements, and target invading nucleic acids. CRISPR clusters are transcribed and processed into CRISPR RNA (crRNA). In type II CRISPR systems correct processing of pre-crRNA requires a trans-encoded small RNA (tracrRNA), endogenous ribonuclease 3 (rnc) and this protein. The tracrRNA serves as a guide for ribonuclease 3-aided processing of pre-crRNA. Subsequently Cas9/crRNA/tracrRNA endonucleolytically cleaves linear or circular dsDNA target complementary to the spacer; Cas9 is inactive in the absence of the 2 guide RNAs (gRNA). Cas9 recognizes the protospacer adjacent motif (PAM) in the CRISPR repeat sequences to help distinguish self versus nonself, as targets within the bacterial CRISPR locus do not have PAMs. PAM recognition is also required for catalytic activity.</text>
</comment>
<keyword evidence="2 12" id="KW-0540">Nuclease</keyword>
<evidence type="ECO:0000259" key="13">
    <source>
        <dbReference type="PROSITE" id="PS51749"/>
    </source>
</evidence>
<dbReference type="Pfam" id="PF18541">
    <property type="entry name" value="RuvC_III"/>
    <property type="match status" value="1"/>
</dbReference>
<comment type="domain">
    <text evidence="12">Has 2 endonuclease domains. The discontinuous RuvC-like domain cleaves the target DNA noncomplementary to crRNA while the HNH nuclease domain cleaves the target DNA complementary to crRNA.</text>
</comment>
<dbReference type="InterPro" id="IPR003615">
    <property type="entry name" value="HNH_nuc"/>
</dbReference>
<dbReference type="NCBIfam" id="TIGR01865">
    <property type="entry name" value="cas_Csn1"/>
    <property type="match status" value="2"/>
</dbReference>
<dbReference type="RefSeq" id="WP_160629866.1">
    <property type="nucleotide sequence ID" value="NZ_CP047593.1"/>
</dbReference>
<keyword evidence="10" id="KW-0464">Manganese</keyword>
<evidence type="ECO:0000256" key="7">
    <source>
        <dbReference type="ARBA" id="ARBA00022884"/>
    </source>
</evidence>
<name>A0A6P1MDQ6_9BACT</name>
<dbReference type="Gene3D" id="1.10.30.50">
    <property type="match status" value="1"/>
</dbReference>
<evidence type="ECO:0000256" key="8">
    <source>
        <dbReference type="ARBA" id="ARBA00023118"/>
    </source>
</evidence>
<evidence type="ECO:0000256" key="1">
    <source>
        <dbReference type="ARBA" id="ARBA00001946"/>
    </source>
</evidence>
<comment type="cofactor">
    <cofactor evidence="1 12">
        <name>Mg(2+)</name>
        <dbReference type="ChEBI" id="CHEBI:18420"/>
    </cofactor>
</comment>
<dbReference type="GO" id="GO:0003677">
    <property type="term" value="F:DNA binding"/>
    <property type="evidence" value="ECO:0007669"/>
    <property type="project" value="UniProtKB-UniRule"/>
</dbReference>
<feature type="active site" description="For RuvC-like nuclease domain" evidence="12">
    <location>
        <position position="9"/>
    </location>
</feature>
<organism evidence="14 15">
    <name type="scientific">Tichowtungia aerotolerans</name>
    <dbReference type="NCBI Taxonomy" id="2697043"/>
    <lineage>
        <taxon>Bacteria</taxon>
        <taxon>Pseudomonadati</taxon>
        <taxon>Kiritimatiellota</taxon>
        <taxon>Tichowtungiia</taxon>
        <taxon>Tichowtungiales</taxon>
        <taxon>Tichowtungiaceae</taxon>
        <taxon>Tichowtungia</taxon>
    </lineage>
</organism>
<evidence type="ECO:0000256" key="3">
    <source>
        <dbReference type="ARBA" id="ARBA00022723"/>
    </source>
</evidence>
<dbReference type="KEGG" id="taer:GT409_15020"/>
<dbReference type="InterPro" id="IPR041383">
    <property type="entry name" value="RuvC_III"/>
</dbReference>
<feature type="binding site" evidence="12">
    <location>
        <position position="794"/>
    </location>
    <ligand>
        <name>Mg(2+)</name>
        <dbReference type="ChEBI" id="CHEBI:18420"/>
        <label>2</label>
    </ligand>
</feature>
<evidence type="ECO:0000256" key="6">
    <source>
        <dbReference type="ARBA" id="ARBA00022842"/>
    </source>
</evidence>
<gene>
    <name evidence="12" type="primary">cas9</name>
    <name evidence="14" type="ORF">GT409_15020</name>
</gene>
<dbReference type="Proteomes" id="UP000464954">
    <property type="component" value="Chromosome"/>
</dbReference>
<dbReference type="GO" id="GO:0003723">
    <property type="term" value="F:RNA binding"/>
    <property type="evidence" value="ECO:0007669"/>
    <property type="project" value="UniProtKB-UniRule"/>
</dbReference>
<keyword evidence="5 12" id="KW-0378">Hydrolase</keyword>
<dbReference type="HAMAP" id="MF_01480">
    <property type="entry name" value="Cas9"/>
    <property type="match status" value="1"/>
</dbReference>
<protein>
    <recommendedName>
        <fullName evidence="12">CRISPR-associated endonuclease Cas9</fullName>
        <ecNumber evidence="12">3.1.-.-</ecNumber>
    </recommendedName>
</protein>
<reference evidence="14 15" key="1">
    <citation type="submission" date="2020-01" db="EMBL/GenBank/DDBJ databases">
        <title>Ponticoccus aerotolerans gen. nov., sp. nov., an anaerobic bacterium and proposal of Ponticoccusceae fam. nov., Ponticoccusles ord. nov. and Ponticoccuse classis nov. in the phylum Kiritimatiellaeota.</title>
        <authorList>
            <person name="Zhou L.Y."/>
            <person name="Du Z.J."/>
        </authorList>
    </citation>
    <scope>NUCLEOTIDE SEQUENCE [LARGE SCALE GENOMIC DNA]</scope>
    <source>
        <strain evidence="14 15">S-5007</strain>
    </source>
</reference>
<dbReference type="EC" id="3.1.-.-" evidence="12"/>
<dbReference type="GO" id="GO:0046872">
    <property type="term" value="F:metal ion binding"/>
    <property type="evidence" value="ECO:0007669"/>
    <property type="project" value="UniProtKB-UniRule"/>
</dbReference>
<accession>A0A6P1MDQ6</accession>
<feature type="binding site" evidence="12">
    <location>
        <position position="1064"/>
    </location>
    <ligand>
        <name>Mg(2+)</name>
        <dbReference type="ChEBI" id="CHEBI:18420"/>
        <label>2</label>
    </ligand>
</feature>
<feature type="domain" description="HNH Cas9-type" evidence="13">
    <location>
        <begin position="807"/>
        <end position="991"/>
    </location>
</feature>
<dbReference type="Pfam" id="PF13395">
    <property type="entry name" value="HNH_4"/>
    <property type="match status" value="1"/>
</dbReference>
<keyword evidence="15" id="KW-1185">Reference proteome</keyword>
<keyword evidence="7 12" id="KW-0694">RNA-binding</keyword>
<dbReference type="PROSITE" id="PS51749">
    <property type="entry name" value="HNH_CAS9"/>
    <property type="match status" value="1"/>
</dbReference>
<feature type="binding site" evidence="12">
    <location>
        <position position="794"/>
    </location>
    <ligand>
        <name>Mg(2+)</name>
        <dbReference type="ChEBI" id="CHEBI:18420"/>
        <label>1</label>
    </ligand>
</feature>
<evidence type="ECO:0000256" key="2">
    <source>
        <dbReference type="ARBA" id="ARBA00022722"/>
    </source>
</evidence>
<evidence type="ECO:0000256" key="4">
    <source>
        <dbReference type="ARBA" id="ARBA00022759"/>
    </source>
</evidence>
<dbReference type="EMBL" id="CP047593">
    <property type="protein sequence ID" value="QHI70694.1"/>
    <property type="molecule type" value="Genomic_DNA"/>
</dbReference>
<keyword evidence="3 12" id="KW-0479">Metal-binding</keyword>
<dbReference type="InterPro" id="IPR033114">
    <property type="entry name" value="HNH_CAS9"/>
</dbReference>
<evidence type="ECO:0000256" key="11">
    <source>
        <dbReference type="ARBA" id="ARBA00046380"/>
    </source>
</evidence>
<feature type="binding site" evidence="12">
    <location>
        <position position="790"/>
    </location>
    <ligand>
        <name>Mg(2+)</name>
        <dbReference type="ChEBI" id="CHEBI:18420"/>
        <label>1</label>
    </ligand>
</feature>
<evidence type="ECO:0000256" key="12">
    <source>
        <dbReference type="HAMAP-Rule" id="MF_01480"/>
    </source>
</evidence>
<dbReference type="InterPro" id="IPR036397">
    <property type="entry name" value="RNaseH_sf"/>
</dbReference>
<evidence type="ECO:0000256" key="10">
    <source>
        <dbReference type="ARBA" id="ARBA00023211"/>
    </source>
</evidence>
<sequence>MSKRILGLDLGTNSIGWAVVDDFGNGLFELVKKGVHVFPEAVNDVAQGGARKSKAAGRREKRSARKINDRRRIRKINTLRVLVNYGMCPGITDVDLDVWQYGRKAEQQKRYKEYPKDKAFLDWQNTNDLSSKNKNKVMRNPYLFRFNAIEGKINWDNETERNNLGRAFYHLAQRRGFKSNSLDAGDDEYDVFHATLLSEFEREHDSSEEVSEIIEELAGDTKGKVSKLKNRLLRILRNTSDFSAAYSECIAVLEKPEFLGKVQKGIHELDQKIEKANARTIGEYFYQCYGDGTKIRGQYTDREKHYEAEFDEICRVQEIEGELKQKLYDAIFYQRPLRSQKGLVASCSLEYRLPAFRDGKPIYRVDETGKSVPITYSKKCAPLSHPIFEEFRMWSFINQIKFKSAGDAEMDFLSENQKKEIEHLFFRKSKPYFKFSEIAGVLFGKNATVARVRDEKDQPADFYVNYALDTSVSGCPVLSQFRKVFGADYQNRIVVTYKGKFNNVKGRKKTDSDILTEVWGVLFSREDPQERKRQLLKSWNFSEEVADAFSEIKLTRGYSSLSAGAMCKIVPLLKEGMIYSHAVLFANIPAVLRGSDVDANAVKNILSEKFCAYSAYRKQVVVANELISDFDSLEELKECFREVSDSHEKVALKFVAKFGAKEWSVFSDEEQALFSRKVAELIKTQWRVEADEGRWVKLMPLKSVLREILVGEFGVTNERASLLYHPSDVLKHNPYRKSETVRAGKLILESPIVSSIKNPVFMRTMHRLRAVVNALIHDETVFPETEIHIEMARELNTANMRAVIEADNKAREERRKKYAQIIKNLMKKEATDADLFKFKLWEELLPDDSEREWLKCNQEIEQKTLKYELWEDQKRKCPYTGQSIGLADFLGNNPRFEVEHILPRSRSYDNSEENLTLCCKKYNREIKKSRIPSECDNHEEILPRIEHWKERCVDLEREIKKTVSAARNADPERKAKIIQKRHRLKLERDHFAKKYERFTMKEVPNTFANRQLNDTRIITKYACFYLQTIFKNVMTVNGATVAELRKQWGLQLAEKKSREKHTHHCIDALVIACMTKYQYNQLAEFYTRKEDEKFARGRKATLVPQPWESFIPSVKQLEQEVLVSHFSSNNLLKQSGVLPSHIMKKVKAGATNNDLKKKQTARARLHKDTFYGRVLHEGEEISVVRVPLVSSNEALKGFKNLHDLKARVVDRGVAKRIGIVSRLLMKKYKLSFSEALKAKIYMKNSAIDLIIKDRVRKGWGLPEALNEPVFINGKMIMPIKRVRCRAATVKDPLAVKRQRDKSKKYDHPHKQYFYAENATVSAVGLYVGAGGVVHEGCEGLEAVKSKLVFPATKKDKKGRVYEFERALFVDQVVLFCKKSVNELAQLSLEELSIRLFKINDLSKNETRMVFRHHLVSGKKGDLELENKKHRGTKYPSEANFDSPNPLQRISYNNMNIAVEGVHFNLSVLGEIEFKGV</sequence>
<keyword evidence="6 12" id="KW-0460">Magnesium</keyword>
<keyword evidence="4 12" id="KW-0255">Endonuclease</keyword>
<dbReference type="Gene3D" id="3.30.420.10">
    <property type="entry name" value="Ribonuclease H-like superfamily/Ribonuclease H"/>
    <property type="match status" value="2"/>
</dbReference>
<dbReference type="GO" id="GO:0043571">
    <property type="term" value="P:maintenance of CRISPR repeat elements"/>
    <property type="evidence" value="ECO:0007669"/>
    <property type="project" value="UniProtKB-UniRule"/>
</dbReference>
<dbReference type="GO" id="GO:0004519">
    <property type="term" value="F:endonuclease activity"/>
    <property type="evidence" value="ECO:0007669"/>
    <property type="project" value="UniProtKB-UniRule"/>
</dbReference>
<evidence type="ECO:0000313" key="15">
    <source>
        <dbReference type="Proteomes" id="UP000464954"/>
    </source>
</evidence>
<proteinExistence type="inferred from homology"/>
<evidence type="ECO:0000313" key="14">
    <source>
        <dbReference type="EMBL" id="QHI70694.1"/>
    </source>
</evidence>
<feature type="active site" description="Proton acceptor for HNH nuclease domain" evidence="12">
    <location>
        <position position="900"/>
    </location>
</feature>
<keyword evidence="8 12" id="KW-0051">Antiviral defense</keyword>